<accession>A0A0N0GDF1</accession>
<evidence type="ECO:0000313" key="2">
    <source>
        <dbReference type="Proteomes" id="UP000037891"/>
    </source>
</evidence>
<proteinExistence type="predicted"/>
<comment type="caution">
    <text evidence="1">The sequence shown here is derived from an EMBL/GenBank/DDBJ whole genome shotgun (WGS) entry which is preliminary data.</text>
</comment>
<dbReference type="Proteomes" id="UP000037891">
    <property type="component" value="Unassembled WGS sequence"/>
</dbReference>
<protein>
    <submittedName>
        <fullName evidence="1">Uncharacterized protein</fullName>
    </submittedName>
</protein>
<gene>
    <name evidence="1" type="ORF">ABJ99_2749</name>
</gene>
<organism evidence="1 2">
    <name type="scientific">Pseudomonas syringae pv. cilantro</name>
    <dbReference type="NCBI Taxonomy" id="81035"/>
    <lineage>
        <taxon>Bacteria</taxon>
        <taxon>Pseudomonadati</taxon>
        <taxon>Pseudomonadota</taxon>
        <taxon>Gammaproteobacteria</taxon>
        <taxon>Pseudomonadales</taxon>
        <taxon>Pseudomonadaceae</taxon>
        <taxon>Pseudomonas</taxon>
        <taxon>Pseudomonas syringae</taxon>
    </lineage>
</organism>
<sequence>MLCANSLEALKNKGWNELFRRVDVDRATACRMTIAGATAELECRFLALF</sequence>
<dbReference type="AlphaFoldDB" id="A0A0N0GDF1"/>
<name>A0A0N0GDF1_PSESX</name>
<dbReference type="PATRIC" id="fig|81035.3.peg.2938"/>
<evidence type="ECO:0000313" key="1">
    <source>
        <dbReference type="EMBL" id="KPC25652.1"/>
    </source>
</evidence>
<dbReference type="EMBL" id="LGLN01000078">
    <property type="protein sequence ID" value="KPC25652.1"/>
    <property type="molecule type" value="Genomic_DNA"/>
</dbReference>
<reference evidence="1 2" key="2">
    <citation type="submission" date="2015-10" db="EMBL/GenBank/DDBJ databases">
        <title>Comparative genomics and high-throughput reverse genetic screens identify a new phytobacterial MAMP and an Arabidopsis receptor required for immune elicitation.</title>
        <authorList>
            <person name="Mott G.A."/>
            <person name="Thakur S."/>
            <person name="Wang P.W."/>
            <person name="Desveaux D."/>
            <person name="Guttman D.S."/>
        </authorList>
    </citation>
    <scope>NUCLEOTIDE SEQUENCE [LARGE SCALE GENOMIC DNA]</scope>
    <source>
        <strain evidence="1 2">0788_9</strain>
    </source>
</reference>
<reference evidence="1 2" key="1">
    <citation type="submission" date="2015-07" db="EMBL/GenBank/DDBJ databases">
        <authorList>
            <person name="Noorani M."/>
        </authorList>
    </citation>
    <scope>NUCLEOTIDE SEQUENCE [LARGE SCALE GENOMIC DNA]</scope>
    <source>
        <strain evidence="1 2">0788_9</strain>
    </source>
</reference>